<feature type="compositionally biased region" description="Acidic residues" evidence="1">
    <location>
        <begin position="316"/>
        <end position="331"/>
    </location>
</feature>
<feature type="region of interest" description="Disordered" evidence="1">
    <location>
        <begin position="278"/>
        <end position="331"/>
    </location>
</feature>
<dbReference type="EMBL" id="JBGBPQ010000034">
    <property type="protein sequence ID" value="KAL1493514.1"/>
    <property type="molecule type" value="Genomic_DNA"/>
</dbReference>
<keyword evidence="3" id="KW-1185">Reference proteome</keyword>
<dbReference type="AlphaFoldDB" id="A0AB34I7C9"/>
<sequence>MRSHKRRATRRCIFDLGHDAMLHVLEHMAWAHVGSFAAASKYAHALACDAVWCFVTRSLRSDCAHTLRRGLDLWASVASASPLMMRACPLASLLSLLRLRLSSEGSSDLLLLLLHAMRALAPLLAADDAHALLSLLRRTESFPPLSFVRLLEQGVLALHAIALPSLREADALLASLSPRPAALSHALEARALALASARLDPRVSAVALVAEVSRWSAAVFPLAAYDWCRRYVLEPFLLDVDVATDGLVDEAAARMAAHASPLVRMMGQQLADMCWMGTPRSPSHSSASTASYSPSSPFSLPASPSSPSSPSPSSSESEEEEEEEEGEEEEDFPCALLVEEARLPLAEVITRLQGDGALPAAQIEAELRRCDAAAAQHLMGEELMLLRATVDCFWRSEPTLRWLERRQRQLRKLQL</sequence>
<name>A0AB34I7C9_PRYPA</name>
<accession>A0AB34I7C9</accession>
<feature type="compositionally biased region" description="Low complexity" evidence="1">
    <location>
        <begin position="281"/>
        <end position="315"/>
    </location>
</feature>
<comment type="caution">
    <text evidence="2">The sequence shown here is derived from an EMBL/GenBank/DDBJ whole genome shotgun (WGS) entry which is preliminary data.</text>
</comment>
<evidence type="ECO:0000313" key="2">
    <source>
        <dbReference type="EMBL" id="KAL1493514.1"/>
    </source>
</evidence>
<reference evidence="2 3" key="1">
    <citation type="journal article" date="2024" name="Science">
        <title>Giant polyketide synthase enzymes in the biosynthesis of giant marine polyether toxins.</title>
        <authorList>
            <person name="Fallon T.R."/>
            <person name="Shende V.V."/>
            <person name="Wierzbicki I.H."/>
            <person name="Pendleton A.L."/>
            <person name="Watervoot N.F."/>
            <person name="Auber R.P."/>
            <person name="Gonzalez D.J."/>
            <person name="Wisecaver J.H."/>
            <person name="Moore B.S."/>
        </authorList>
    </citation>
    <scope>NUCLEOTIDE SEQUENCE [LARGE SCALE GENOMIC DNA]</scope>
    <source>
        <strain evidence="2 3">12B1</strain>
    </source>
</reference>
<gene>
    <name evidence="2" type="ORF">AB1Y20_017218</name>
</gene>
<protein>
    <submittedName>
        <fullName evidence="2">Uncharacterized protein</fullName>
    </submittedName>
</protein>
<evidence type="ECO:0000256" key="1">
    <source>
        <dbReference type="SAM" id="MobiDB-lite"/>
    </source>
</evidence>
<proteinExistence type="predicted"/>
<dbReference type="Proteomes" id="UP001515480">
    <property type="component" value="Unassembled WGS sequence"/>
</dbReference>
<evidence type="ECO:0000313" key="3">
    <source>
        <dbReference type="Proteomes" id="UP001515480"/>
    </source>
</evidence>
<organism evidence="2 3">
    <name type="scientific">Prymnesium parvum</name>
    <name type="common">Toxic golden alga</name>
    <dbReference type="NCBI Taxonomy" id="97485"/>
    <lineage>
        <taxon>Eukaryota</taxon>
        <taxon>Haptista</taxon>
        <taxon>Haptophyta</taxon>
        <taxon>Prymnesiophyceae</taxon>
        <taxon>Prymnesiales</taxon>
        <taxon>Prymnesiaceae</taxon>
        <taxon>Prymnesium</taxon>
    </lineage>
</organism>